<proteinExistence type="predicted"/>
<dbReference type="EMBL" id="CAUYUJ010004362">
    <property type="protein sequence ID" value="CAK0809283.1"/>
    <property type="molecule type" value="Genomic_DNA"/>
</dbReference>
<feature type="non-terminal residue" evidence="2">
    <location>
        <position position="143"/>
    </location>
</feature>
<keyword evidence="3" id="KW-1185">Reference proteome</keyword>
<protein>
    <submittedName>
        <fullName evidence="2">Uncharacterized protein</fullName>
    </submittedName>
</protein>
<sequence>MEGAPMHLSSRLRHGKPCADVATFCRLWRVASAREMSPTTPPPRPRHTLLGNRDSQRVPAWGASPNFATGARQHGAQQNGHYGHFRGYSVRDYNGSQRDNGLRDDCVNHGPLAPVFLLPRGRRAAAGATRTSRRTSPTGRRTP</sequence>
<organism evidence="2 3">
    <name type="scientific">Prorocentrum cordatum</name>
    <dbReference type="NCBI Taxonomy" id="2364126"/>
    <lineage>
        <taxon>Eukaryota</taxon>
        <taxon>Sar</taxon>
        <taxon>Alveolata</taxon>
        <taxon>Dinophyceae</taxon>
        <taxon>Prorocentrales</taxon>
        <taxon>Prorocentraceae</taxon>
        <taxon>Prorocentrum</taxon>
    </lineage>
</organism>
<feature type="region of interest" description="Disordered" evidence="1">
    <location>
        <begin position="119"/>
        <end position="143"/>
    </location>
</feature>
<comment type="caution">
    <text evidence="2">The sequence shown here is derived from an EMBL/GenBank/DDBJ whole genome shotgun (WGS) entry which is preliminary data.</text>
</comment>
<evidence type="ECO:0000313" key="3">
    <source>
        <dbReference type="Proteomes" id="UP001189429"/>
    </source>
</evidence>
<dbReference type="Proteomes" id="UP001189429">
    <property type="component" value="Unassembled WGS sequence"/>
</dbReference>
<accession>A0ABN9QST1</accession>
<name>A0ABN9QST1_9DINO</name>
<feature type="region of interest" description="Disordered" evidence="1">
    <location>
        <begin position="34"/>
        <end position="83"/>
    </location>
</feature>
<gene>
    <name evidence="2" type="ORF">PCOR1329_LOCUS14580</name>
</gene>
<feature type="compositionally biased region" description="Low complexity" evidence="1">
    <location>
        <begin position="124"/>
        <end position="143"/>
    </location>
</feature>
<reference evidence="2" key="1">
    <citation type="submission" date="2023-10" db="EMBL/GenBank/DDBJ databases">
        <authorList>
            <person name="Chen Y."/>
            <person name="Shah S."/>
            <person name="Dougan E. K."/>
            <person name="Thang M."/>
            <person name="Chan C."/>
        </authorList>
    </citation>
    <scope>NUCLEOTIDE SEQUENCE [LARGE SCALE GENOMIC DNA]</scope>
</reference>
<evidence type="ECO:0000313" key="2">
    <source>
        <dbReference type="EMBL" id="CAK0809283.1"/>
    </source>
</evidence>
<evidence type="ECO:0000256" key="1">
    <source>
        <dbReference type="SAM" id="MobiDB-lite"/>
    </source>
</evidence>